<dbReference type="Gene3D" id="1.10.1740.100">
    <property type="entry name" value="Set2, Rpb1 interacting domain"/>
    <property type="match status" value="1"/>
</dbReference>
<evidence type="ECO:0000256" key="10">
    <source>
        <dbReference type="ARBA" id="ARBA00022691"/>
    </source>
</evidence>
<dbReference type="PROSITE" id="PS51568">
    <property type="entry name" value="SAM_MT43_SET2_1"/>
    <property type="match status" value="1"/>
</dbReference>
<dbReference type="SMART" id="SM00508">
    <property type="entry name" value="PostSET"/>
    <property type="match status" value="1"/>
</dbReference>
<dbReference type="EC" id="2.1.1.359" evidence="4"/>
<dbReference type="InterPro" id="IPR025788">
    <property type="entry name" value="Set2_fungi"/>
</dbReference>
<evidence type="ECO:0000256" key="3">
    <source>
        <dbReference type="ARBA" id="ARBA00004286"/>
    </source>
</evidence>
<dbReference type="EMBL" id="JBBPEH010000009">
    <property type="protein sequence ID" value="KAK7534011.1"/>
    <property type="molecule type" value="Genomic_DNA"/>
</dbReference>
<comment type="subcellular location">
    <subcellularLocation>
        <location evidence="3">Chromosome</location>
    </subcellularLocation>
    <subcellularLocation>
        <location evidence="2">Nucleus</location>
    </subcellularLocation>
</comment>
<evidence type="ECO:0000313" key="21">
    <source>
        <dbReference type="EMBL" id="KAK7534011.1"/>
    </source>
</evidence>
<feature type="compositionally biased region" description="Acidic residues" evidence="16">
    <location>
        <begin position="810"/>
        <end position="825"/>
    </location>
</feature>
<comment type="function">
    <text evidence="1">Histone methyltransferase that trimethylates histone H3 'Lys-36' forming H3K36me3. Involved in transcription elongation as well as in transcription repression.</text>
</comment>
<evidence type="ECO:0000256" key="1">
    <source>
        <dbReference type="ARBA" id="ARBA00003901"/>
    </source>
</evidence>
<feature type="compositionally biased region" description="Low complexity" evidence="16">
    <location>
        <begin position="556"/>
        <end position="574"/>
    </location>
</feature>
<dbReference type="Gene3D" id="2.20.70.10">
    <property type="match status" value="1"/>
</dbReference>
<evidence type="ECO:0000256" key="6">
    <source>
        <dbReference type="ARBA" id="ARBA00022454"/>
    </source>
</evidence>
<feature type="compositionally biased region" description="Low complexity" evidence="16">
    <location>
        <begin position="53"/>
        <end position="65"/>
    </location>
</feature>
<evidence type="ECO:0000256" key="12">
    <source>
        <dbReference type="ARBA" id="ARBA00023163"/>
    </source>
</evidence>
<feature type="compositionally biased region" description="Basic and acidic residues" evidence="16">
    <location>
        <begin position="768"/>
        <end position="780"/>
    </location>
</feature>
<dbReference type="InterPro" id="IPR006560">
    <property type="entry name" value="AWS_dom"/>
</dbReference>
<reference evidence="21 22" key="1">
    <citation type="submission" date="2024-04" db="EMBL/GenBank/DDBJ databases">
        <title>Phyllosticta paracitricarpa is synonymous to the EU quarantine fungus P. citricarpa based on phylogenomic analyses.</title>
        <authorList>
            <consortium name="Lawrence Berkeley National Laboratory"/>
            <person name="Van ingen-buijs V.A."/>
            <person name="Van westerhoven A.C."/>
            <person name="Haridas S."/>
            <person name="Skiadas P."/>
            <person name="Martin F."/>
            <person name="Groenewald J.Z."/>
            <person name="Crous P.W."/>
            <person name="Seidl M.F."/>
        </authorList>
    </citation>
    <scope>NUCLEOTIDE SEQUENCE [LARGE SCALE GENOMIC DNA]</scope>
    <source>
        <strain evidence="21 22">CPC 17464</strain>
    </source>
</reference>
<feature type="compositionally biased region" description="Basic and acidic residues" evidence="16">
    <location>
        <begin position="31"/>
        <end position="45"/>
    </location>
</feature>
<evidence type="ECO:0000256" key="13">
    <source>
        <dbReference type="ARBA" id="ARBA00023242"/>
    </source>
</evidence>
<dbReference type="PROSITE" id="PS01159">
    <property type="entry name" value="WW_DOMAIN_1"/>
    <property type="match status" value="1"/>
</dbReference>
<keyword evidence="11" id="KW-0805">Transcription regulation</keyword>
<evidence type="ECO:0000256" key="5">
    <source>
        <dbReference type="ARBA" id="ARBA00018028"/>
    </source>
</evidence>
<dbReference type="SUPFAM" id="SSF47676">
    <property type="entry name" value="Conserved domain common to transcription factors TFIIS, elongin A, CRSP70"/>
    <property type="match status" value="1"/>
</dbReference>
<dbReference type="Pfam" id="PF17907">
    <property type="entry name" value="AWS"/>
    <property type="match status" value="1"/>
</dbReference>
<feature type="domain" description="WW" evidence="17">
    <location>
        <begin position="589"/>
        <end position="621"/>
    </location>
</feature>
<feature type="compositionally biased region" description="Basic and acidic residues" evidence="16">
    <location>
        <begin position="15"/>
        <end position="24"/>
    </location>
</feature>
<dbReference type="Proteomes" id="UP001360953">
    <property type="component" value="Unassembled WGS sequence"/>
</dbReference>
<sequence length="974" mass="109050">MSESETDRQAAQLEPEVRDMKLETESPADDGGAHHQGELEPDRQEQALTANGSASPPKSAVKSSPHTPAKMESGSQTPAESLEGEEVVGGDITVKLEPGKAPKLARSSSQRIEKKPPPLFLDYEDKTLESTTTFTLLEECTYGNKYMGSTEHALECDCAEEWDSESKENLACGEDSDCINRATKMECVGDCGCGPNCQNQRFLRKQNADVTVIKTEKKGYGLRANANLKPNDFVFEYIGEVINEGHFRRRMTQYDHEGIKHFYFMSLTKGEFVDATKKGNLGRFCNHSCNPNCYVDKWVVGDKLRMGIFAERHIRAGEELVFNYNVDRYGADPQPCYCGEQNCTGYIGGKTQTERATKLSHTTIEALGIDDSDGWDTAVAKKPRKKKVAEDDEEYVNNVQPKSLEEGGVTKVMATLMQCKEKWIAVKLLSRIQRSDDERVMNRVIRMHGYQILKTALNNFFDDNNVCLQILEILDKMPRLSRNKIQNSNIEETVEKLKSSEHEQVASKAGRLLYEWSQLKMEYRIPRVKRDPNIVVESRRNEREERERKRSRSRSKSPAAPKGPSAPRNALPARPPFAQARQFRRPPQLPLPPGWFMAHNDRGKPYYYSSSGETTWQRPTAPAAQPPPPPRENEQSRRLEDIIRSITEGGTPKTQTPAESTTPQATESAKKEKKPSTEKWRTLTEEQQKKLYKKIMWPHINAVLHEFKNKLPRDDLKRFGKELSDKLANSDYKNGRVQDPTKIAKKQIAGIKQHCKEFLGKAVKKRKEREDRKRTQEKAKPTAPEENGSTTPLGEPGVKQTPEDAKAEDEGMPDISDDEFADANEESPISQTDSHSKRKRDEETPNGTSPDDDVSSASKKQKMAQLAPPPPPPPPPADGSPMDEQDDVDAFEGGDANQGMAADGEATENSTKLLNEANVERNMAVRVDGADASGANGHPSPMQLATPSTSDSCEGNFDRMNPERLRQLGITSGR</sequence>
<dbReference type="Pfam" id="PF00856">
    <property type="entry name" value="SET"/>
    <property type="match status" value="1"/>
</dbReference>
<dbReference type="SMART" id="SM00456">
    <property type="entry name" value="WW"/>
    <property type="match status" value="1"/>
</dbReference>
<comment type="caution">
    <text evidence="21">The sequence shown here is derived from an EMBL/GenBank/DDBJ whole genome shotgun (WGS) entry which is preliminary data.</text>
</comment>
<accession>A0ABR1LFL7</accession>
<keyword evidence="12" id="KW-0804">Transcription</keyword>
<dbReference type="InterPro" id="IPR013257">
    <property type="entry name" value="SRI"/>
</dbReference>
<evidence type="ECO:0000259" key="19">
    <source>
        <dbReference type="PROSITE" id="PS50868"/>
    </source>
</evidence>
<feature type="compositionally biased region" description="Basic and acidic residues" evidence="16">
    <location>
        <begin position="538"/>
        <end position="548"/>
    </location>
</feature>
<dbReference type="InterPro" id="IPR001214">
    <property type="entry name" value="SET_dom"/>
</dbReference>
<dbReference type="PANTHER" id="PTHR22884">
    <property type="entry name" value="SET DOMAIN PROTEINS"/>
    <property type="match status" value="1"/>
</dbReference>
<dbReference type="InterPro" id="IPR050777">
    <property type="entry name" value="SET2_Histone-Lys_MeTrsfase"/>
</dbReference>
<dbReference type="PROSITE" id="PS51215">
    <property type="entry name" value="AWS"/>
    <property type="match status" value="1"/>
</dbReference>
<feature type="region of interest" description="Disordered" evidence="16">
    <location>
        <begin position="538"/>
        <end position="574"/>
    </location>
</feature>
<dbReference type="PROSITE" id="PS50020">
    <property type="entry name" value="WW_DOMAIN_2"/>
    <property type="match status" value="1"/>
</dbReference>
<dbReference type="Pfam" id="PF08711">
    <property type="entry name" value="Med26"/>
    <property type="match status" value="1"/>
</dbReference>
<evidence type="ECO:0000256" key="7">
    <source>
        <dbReference type="ARBA" id="ARBA00022491"/>
    </source>
</evidence>
<feature type="compositionally biased region" description="Basic and acidic residues" evidence="16">
    <location>
        <begin position="668"/>
        <end position="682"/>
    </location>
</feature>
<evidence type="ECO:0000256" key="2">
    <source>
        <dbReference type="ARBA" id="ARBA00004123"/>
    </source>
</evidence>
<dbReference type="RefSeq" id="XP_066653050.1">
    <property type="nucleotide sequence ID" value="XM_066796477.1"/>
</dbReference>
<gene>
    <name evidence="21" type="ORF">J3D65DRAFT_466904</name>
</gene>
<dbReference type="InterPro" id="IPR044437">
    <property type="entry name" value="SETD2/Set2_SET"/>
</dbReference>
<dbReference type="GeneID" id="92029383"/>
<feature type="region of interest" description="Disordered" evidence="16">
    <location>
        <begin position="1"/>
        <end position="117"/>
    </location>
</feature>
<keyword evidence="7" id="KW-0678">Repressor</keyword>
<keyword evidence="13" id="KW-0539">Nucleus</keyword>
<dbReference type="InterPro" id="IPR001202">
    <property type="entry name" value="WW_dom"/>
</dbReference>
<feature type="domain" description="AWS" evidence="20">
    <location>
        <begin position="151"/>
        <end position="206"/>
    </location>
</feature>
<dbReference type="InterPro" id="IPR036020">
    <property type="entry name" value="WW_dom_sf"/>
</dbReference>
<keyword evidence="10" id="KW-0949">S-adenosyl-L-methionine</keyword>
<evidence type="ECO:0000256" key="4">
    <source>
        <dbReference type="ARBA" id="ARBA00012178"/>
    </source>
</evidence>
<feature type="compositionally biased region" description="Pro residues" evidence="16">
    <location>
        <begin position="867"/>
        <end position="878"/>
    </location>
</feature>
<evidence type="ECO:0000256" key="16">
    <source>
        <dbReference type="SAM" id="MobiDB-lite"/>
    </source>
</evidence>
<feature type="compositionally biased region" description="Basic and acidic residues" evidence="16">
    <location>
        <begin position="631"/>
        <end position="643"/>
    </location>
</feature>
<feature type="region of interest" description="Disordered" evidence="16">
    <location>
        <begin position="606"/>
        <end position="682"/>
    </location>
</feature>
<dbReference type="PROSITE" id="PS50280">
    <property type="entry name" value="SET"/>
    <property type="match status" value="1"/>
</dbReference>
<evidence type="ECO:0000259" key="18">
    <source>
        <dbReference type="PROSITE" id="PS50280"/>
    </source>
</evidence>
<dbReference type="Pfam" id="PF08236">
    <property type="entry name" value="SRI"/>
    <property type="match status" value="1"/>
</dbReference>
<feature type="domain" description="Post-SET" evidence="19">
    <location>
        <begin position="332"/>
        <end position="348"/>
    </location>
</feature>
<dbReference type="InterPro" id="IPR017923">
    <property type="entry name" value="TFIIS_N"/>
</dbReference>
<evidence type="ECO:0000259" key="17">
    <source>
        <dbReference type="PROSITE" id="PS50020"/>
    </source>
</evidence>
<keyword evidence="9" id="KW-0808">Transferase</keyword>
<feature type="compositionally biased region" description="Polar residues" evidence="16">
    <location>
        <begin position="652"/>
        <end position="667"/>
    </location>
</feature>
<feature type="domain" description="SET" evidence="18">
    <location>
        <begin position="208"/>
        <end position="325"/>
    </location>
</feature>
<dbReference type="Gene3D" id="1.20.930.10">
    <property type="entry name" value="Conserved domain common to transcription factors TFIIS, elongin A, CRSP70"/>
    <property type="match status" value="1"/>
</dbReference>
<organism evidence="21 22">
    <name type="scientific">Phyllosticta citribraziliensis</name>
    <dbReference type="NCBI Taxonomy" id="989973"/>
    <lineage>
        <taxon>Eukaryota</taxon>
        <taxon>Fungi</taxon>
        <taxon>Dikarya</taxon>
        <taxon>Ascomycota</taxon>
        <taxon>Pezizomycotina</taxon>
        <taxon>Dothideomycetes</taxon>
        <taxon>Dothideomycetes incertae sedis</taxon>
        <taxon>Botryosphaeriales</taxon>
        <taxon>Phyllostictaceae</taxon>
        <taxon>Phyllosticta</taxon>
    </lineage>
</organism>
<dbReference type="SUPFAM" id="SSF82199">
    <property type="entry name" value="SET domain"/>
    <property type="match status" value="1"/>
</dbReference>
<evidence type="ECO:0000256" key="14">
    <source>
        <dbReference type="ARBA" id="ARBA00030091"/>
    </source>
</evidence>
<feature type="compositionally biased region" description="Polar residues" evidence="16">
    <location>
        <begin position="608"/>
        <end position="618"/>
    </location>
</feature>
<comment type="catalytic activity">
    <reaction evidence="15">
        <text>L-lysyl(36)-[histone H3] + 3 S-adenosyl-L-methionine = N(6),N(6),N(6)-trimethyl-L-lysyl(36)-[histone H3] + 3 S-adenosyl-L-homocysteine + 3 H(+)</text>
        <dbReference type="Rhea" id="RHEA:60324"/>
        <dbReference type="Rhea" id="RHEA-COMP:9785"/>
        <dbReference type="Rhea" id="RHEA-COMP:15536"/>
        <dbReference type="ChEBI" id="CHEBI:15378"/>
        <dbReference type="ChEBI" id="CHEBI:29969"/>
        <dbReference type="ChEBI" id="CHEBI:57856"/>
        <dbReference type="ChEBI" id="CHEBI:59789"/>
        <dbReference type="ChEBI" id="CHEBI:61961"/>
        <dbReference type="EC" id="2.1.1.359"/>
    </reaction>
</comment>
<evidence type="ECO:0000256" key="9">
    <source>
        <dbReference type="ARBA" id="ARBA00022679"/>
    </source>
</evidence>
<keyword evidence="6" id="KW-0158">Chromosome</keyword>
<dbReference type="Gene3D" id="2.170.270.10">
    <property type="entry name" value="SET domain"/>
    <property type="match status" value="1"/>
</dbReference>
<evidence type="ECO:0000259" key="20">
    <source>
        <dbReference type="PROSITE" id="PS51215"/>
    </source>
</evidence>
<dbReference type="SMART" id="SM00317">
    <property type="entry name" value="SET"/>
    <property type="match status" value="1"/>
</dbReference>
<feature type="region of interest" description="Disordered" evidence="16">
    <location>
        <begin position="760"/>
        <end position="961"/>
    </location>
</feature>
<dbReference type="InterPro" id="IPR035441">
    <property type="entry name" value="TFIIS/LEDGF_dom_sf"/>
</dbReference>
<dbReference type="SUPFAM" id="SSF51045">
    <property type="entry name" value="WW domain"/>
    <property type="match status" value="1"/>
</dbReference>
<dbReference type="SMART" id="SM00570">
    <property type="entry name" value="AWS"/>
    <property type="match status" value="1"/>
</dbReference>
<protein>
    <recommendedName>
        <fullName evidence="5">Histone-lysine N-methyltransferase, H3 lysine-36 specific</fullName>
        <ecNumber evidence="4">2.1.1.359</ecNumber>
    </recommendedName>
    <alternativeName>
        <fullName evidence="14">SET domain-containing protein 2</fullName>
    </alternativeName>
</protein>
<proteinExistence type="predicted"/>
<name>A0ABR1LFL7_9PEZI</name>
<evidence type="ECO:0000256" key="8">
    <source>
        <dbReference type="ARBA" id="ARBA00022603"/>
    </source>
</evidence>
<dbReference type="InterPro" id="IPR046341">
    <property type="entry name" value="SET_dom_sf"/>
</dbReference>
<dbReference type="InterPro" id="IPR038190">
    <property type="entry name" value="SRI_sf"/>
</dbReference>
<evidence type="ECO:0000313" key="22">
    <source>
        <dbReference type="Proteomes" id="UP001360953"/>
    </source>
</evidence>
<feature type="compositionally biased region" description="Acidic residues" evidence="16">
    <location>
        <begin position="881"/>
        <end position="892"/>
    </location>
</feature>
<keyword evidence="22" id="KW-1185">Reference proteome</keyword>
<dbReference type="InterPro" id="IPR003616">
    <property type="entry name" value="Post-SET_dom"/>
</dbReference>
<dbReference type="CDD" id="cd19172">
    <property type="entry name" value="SET_SETD2"/>
    <property type="match status" value="1"/>
</dbReference>
<evidence type="ECO:0000256" key="15">
    <source>
        <dbReference type="ARBA" id="ARBA00047545"/>
    </source>
</evidence>
<evidence type="ECO:0000256" key="11">
    <source>
        <dbReference type="ARBA" id="ARBA00023015"/>
    </source>
</evidence>
<feature type="compositionally biased region" description="Polar residues" evidence="16">
    <location>
        <begin position="943"/>
        <end position="953"/>
    </location>
</feature>
<keyword evidence="8" id="KW-0489">Methyltransferase</keyword>
<dbReference type="PROSITE" id="PS50868">
    <property type="entry name" value="POST_SET"/>
    <property type="match status" value="1"/>
</dbReference>